<dbReference type="InterPro" id="IPR012657">
    <property type="entry name" value="23S_rRNA-intervening_sequence"/>
</dbReference>
<dbReference type="SUPFAM" id="SSF158446">
    <property type="entry name" value="IVS-encoded protein-like"/>
    <property type="match status" value="1"/>
</dbReference>
<evidence type="ECO:0000313" key="1">
    <source>
        <dbReference type="EMBL" id="OYQ39663.1"/>
    </source>
</evidence>
<dbReference type="AlphaFoldDB" id="A0A255ZDP0"/>
<dbReference type="Pfam" id="PF05635">
    <property type="entry name" value="23S_rRNA_IVP"/>
    <property type="match status" value="1"/>
</dbReference>
<evidence type="ECO:0000313" key="2">
    <source>
        <dbReference type="Proteomes" id="UP000216035"/>
    </source>
</evidence>
<name>A0A255ZDP0_9FLAO</name>
<dbReference type="CDD" id="cd16377">
    <property type="entry name" value="23S_rRNA_IVP_like"/>
    <property type="match status" value="1"/>
</dbReference>
<dbReference type="PANTHER" id="PTHR38471">
    <property type="entry name" value="FOUR HELIX BUNDLE PROTEIN"/>
    <property type="match status" value="1"/>
</dbReference>
<organism evidence="1 2">
    <name type="scientific">Flavobacterium aurantiibacter</name>
    <dbReference type="NCBI Taxonomy" id="2023067"/>
    <lineage>
        <taxon>Bacteria</taxon>
        <taxon>Pseudomonadati</taxon>
        <taxon>Bacteroidota</taxon>
        <taxon>Flavobacteriia</taxon>
        <taxon>Flavobacteriales</taxon>
        <taxon>Flavobacteriaceae</taxon>
        <taxon>Flavobacterium</taxon>
    </lineage>
</organism>
<dbReference type="OrthoDB" id="9811959at2"/>
<dbReference type="EMBL" id="NOXX01000223">
    <property type="protein sequence ID" value="OYQ39663.1"/>
    <property type="molecule type" value="Genomic_DNA"/>
</dbReference>
<sequence>MHNFEKLKIWQKAIEIAVRVYEATAPLPAEERYNLTNQIKRCAISIPSNIAEGAGRNHEKEFIQFLAIANGSTYELMTQLILAQKLKLLDEATVQPLIEQLIEVSNMNLAFQKTLKVK</sequence>
<dbReference type="Proteomes" id="UP000216035">
    <property type="component" value="Unassembled WGS sequence"/>
</dbReference>
<comment type="caution">
    <text evidence="1">The sequence shown here is derived from an EMBL/GenBank/DDBJ whole genome shotgun (WGS) entry which is preliminary data.</text>
</comment>
<reference evidence="1 2" key="1">
    <citation type="submission" date="2017-07" db="EMBL/GenBank/DDBJ databases">
        <title>Flavobacterium cyanobacteriorum sp. nov., isolated from cyanobacterial aggregates in a eutrophic lake.</title>
        <authorList>
            <person name="Cai H."/>
        </authorList>
    </citation>
    <scope>NUCLEOTIDE SEQUENCE [LARGE SCALE GENOMIC DNA]</scope>
    <source>
        <strain evidence="1 2">TH167</strain>
    </source>
</reference>
<gene>
    <name evidence="1" type="ORF">CHX27_13810</name>
</gene>
<keyword evidence="2" id="KW-1185">Reference proteome</keyword>
<dbReference type="PANTHER" id="PTHR38471:SF2">
    <property type="entry name" value="FOUR HELIX BUNDLE PROTEIN"/>
    <property type="match status" value="1"/>
</dbReference>
<protein>
    <submittedName>
        <fullName evidence="1">Four helix bundle protein</fullName>
    </submittedName>
</protein>
<dbReference type="RefSeq" id="WP_094487347.1">
    <property type="nucleotide sequence ID" value="NZ_NOXX01000223.1"/>
</dbReference>
<accession>A0A255ZDP0</accession>
<dbReference type="Gene3D" id="1.20.1440.60">
    <property type="entry name" value="23S rRNA-intervening sequence"/>
    <property type="match status" value="1"/>
</dbReference>
<dbReference type="NCBIfam" id="TIGR02436">
    <property type="entry name" value="four helix bundle protein"/>
    <property type="match status" value="1"/>
</dbReference>
<dbReference type="InterPro" id="IPR036583">
    <property type="entry name" value="23S_rRNA_IVS_sf"/>
</dbReference>
<proteinExistence type="predicted"/>